<sequence length="195" mass="22750">MAPVLIHPSFSHLISRSPGEAHAAPIKVTRYIGIKVLLQLFAGTFIIFIVAVLFWKFGRFSRFLTRNKVLRKGNTTTTRYARTWYGWVSAKRHEQNKEIIRKCFKKICDWALWCSSNNDYRWAWWDPGQEELDRFRKGKKTLWWLPAWVKSYSYIAADTIWNPAPYLRHGRNTISRLSRGSASLAVMTGALSESH</sequence>
<evidence type="ECO:0000313" key="2">
    <source>
        <dbReference type="EMBL" id="RAK94859.1"/>
    </source>
</evidence>
<dbReference type="Proteomes" id="UP000249402">
    <property type="component" value="Unassembled WGS sequence"/>
</dbReference>
<dbReference type="GeneID" id="37219985"/>
<evidence type="ECO:0000256" key="1">
    <source>
        <dbReference type="SAM" id="Phobius"/>
    </source>
</evidence>
<protein>
    <submittedName>
        <fullName evidence="2">Uncharacterized protein</fullName>
    </submittedName>
</protein>
<dbReference type="AlphaFoldDB" id="A0A395GHI5"/>
<dbReference type="RefSeq" id="XP_025569187.1">
    <property type="nucleotide sequence ID" value="XM_025715120.1"/>
</dbReference>
<feature type="transmembrane region" description="Helical" evidence="1">
    <location>
        <begin position="33"/>
        <end position="55"/>
    </location>
</feature>
<keyword evidence="3" id="KW-1185">Reference proteome</keyword>
<keyword evidence="1" id="KW-0812">Transmembrane</keyword>
<keyword evidence="1" id="KW-1133">Transmembrane helix</keyword>
<dbReference type="OrthoDB" id="5346728at2759"/>
<keyword evidence="1" id="KW-0472">Membrane</keyword>
<dbReference type="VEuPathDB" id="FungiDB:BO80DRAFT_320306"/>
<organism evidence="2 3">
    <name type="scientific">Aspergillus ibericus CBS 121593</name>
    <dbReference type="NCBI Taxonomy" id="1448316"/>
    <lineage>
        <taxon>Eukaryota</taxon>
        <taxon>Fungi</taxon>
        <taxon>Dikarya</taxon>
        <taxon>Ascomycota</taxon>
        <taxon>Pezizomycotina</taxon>
        <taxon>Eurotiomycetes</taxon>
        <taxon>Eurotiomycetidae</taxon>
        <taxon>Eurotiales</taxon>
        <taxon>Aspergillaceae</taxon>
        <taxon>Aspergillus</taxon>
        <taxon>Aspergillus subgen. Circumdati</taxon>
    </lineage>
</organism>
<reference evidence="2 3" key="1">
    <citation type="submission" date="2018-02" db="EMBL/GenBank/DDBJ databases">
        <title>The genomes of Aspergillus section Nigri reveals drivers in fungal speciation.</title>
        <authorList>
            <consortium name="DOE Joint Genome Institute"/>
            <person name="Vesth T.C."/>
            <person name="Nybo J."/>
            <person name="Theobald S."/>
            <person name="Brandl J."/>
            <person name="Frisvad J.C."/>
            <person name="Nielsen K.F."/>
            <person name="Lyhne E.K."/>
            <person name="Kogle M.E."/>
            <person name="Kuo A."/>
            <person name="Riley R."/>
            <person name="Clum A."/>
            <person name="Nolan M."/>
            <person name="Lipzen A."/>
            <person name="Salamov A."/>
            <person name="Henrissat B."/>
            <person name="Wiebenga A."/>
            <person name="De vries R.P."/>
            <person name="Grigoriev I.V."/>
            <person name="Mortensen U.H."/>
            <person name="Andersen M.R."/>
            <person name="Baker S.E."/>
        </authorList>
    </citation>
    <scope>NUCLEOTIDE SEQUENCE [LARGE SCALE GENOMIC DNA]</scope>
    <source>
        <strain evidence="2 3">CBS 121593</strain>
    </source>
</reference>
<dbReference type="STRING" id="1448316.A0A395GHI5"/>
<evidence type="ECO:0000313" key="3">
    <source>
        <dbReference type="Proteomes" id="UP000249402"/>
    </source>
</evidence>
<gene>
    <name evidence="2" type="ORF">BO80DRAFT_320306</name>
</gene>
<dbReference type="EMBL" id="KZ824515">
    <property type="protein sequence ID" value="RAK94859.1"/>
    <property type="molecule type" value="Genomic_DNA"/>
</dbReference>
<proteinExistence type="predicted"/>
<name>A0A395GHI5_9EURO</name>
<accession>A0A395GHI5</accession>
<feature type="non-terminal residue" evidence="2">
    <location>
        <position position="195"/>
    </location>
</feature>